<reference evidence="1" key="1">
    <citation type="submission" date="2020-05" db="EMBL/GenBank/DDBJ databases">
        <authorList>
            <person name="Chiriac C."/>
            <person name="Salcher M."/>
            <person name="Ghai R."/>
            <person name="Kavagutti S V."/>
        </authorList>
    </citation>
    <scope>NUCLEOTIDE SEQUENCE</scope>
</reference>
<dbReference type="EMBL" id="LR797824">
    <property type="protein sequence ID" value="CAB4241588.1"/>
    <property type="molecule type" value="Genomic_DNA"/>
</dbReference>
<sequence>MLSDMNKQIKELIAQVPRIKDMYDVGPVQRAAIEDFVELIVEATLTQVAERAYYTGDRDWSDEIDRPWIQLEFGYGTLADAQKGIFK</sequence>
<proteinExistence type="predicted"/>
<organism evidence="1">
    <name type="scientific">uncultured Caudovirales phage</name>
    <dbReference type="NCBI Taxonomy" id="2100421"/>
    <lineage>
        <taxon>Viruses</taxon>
        <taxon>Duplodnaviria</taxon>
        <taxon>Heunggongvirae</taxon>
        <taxon>Uroviricota</taxon>
        <taxon>Caudoviricetes</taxon>
        <taxon>Peduoviridae</taxon>
        <taxon>Maltschvirus</taxon>
        <taxon>Maltschvirus maltsch</taxon>
    </lineage>
</organism>
<evidence type="ECO:0000313" key="1">
    <source>
        <dbReference type="EMBL" id="CAB4241588.1"/>
    </source>
</evidence>
<gene>
    <name evidence="1" type="ORF">UFOVP71_126</name>
</gene>
<protein>
    <submittedName>
        <fullName evidence="1">Uncharacterized protein</fullName>
    </submittedName>
</protein>
<name>A0A6J5T9G9_9CAUD</name>
<accession>A0A6J5T9G9</accession>